<dbReference type="Proteomes" id="UP001234989">
    <property type="component" value="Chromosome 1"/>
</dbReference>
<dbReference type="InterPro" id="IPR026960">
    <property type="entry name" value="RVT-Znf"/>
</dbReference>
<keyword evidence="3" id="KW-1185">Reference proteome</keyword>
<protein>
    <recommendedName>
        <fullName evidence="1">Reverse transcriptase domain-containing protein</fullName>
    </recommendedName>
</protein>
<dbReference type="InterPro" id="IPR000477">
    <property type="entry name" value="RT_dom"/>
</dbReference>
<evidence type="ECO:0000313" key="2">
    <source>
        <dbReference type="EMBL" id="WMV10649.1"/>
    </source>
</evidence>
<name>A0AAF0PT64_SOLVR</name>
<dbReference type="Pfam" id="PF13966">
    <property type="entry name" value="zf-RVT"/>
    <property type="match status" value="1"/>
</dbReference>
<gene>
    <name evidence="2" type="ORF">MTR67_004034</name>
</gene>
<dbReference type="Pfam" id="PF00078">
    <property type="entry name" value="RVT_1"/>
    <property type="match status" value="1"/>
</dbReference>
<dbReference type="PROSITE" id="PS50878">
    <property type="entry name" value="RT_POL"/>
    <property type="match status" value="1"/>
</dbReference>
<reference evidence="2" key="1">
    <citation type="submission" date="2023-08" db="EMBL/GenBank/DDBJ databases">
        <title>A de novo genome assembly of Solanum verrucosum Schlechtendal, a Mexican diploid species geographically isolated from the other diploid A-genome species in potato relatives.</title>
        <authorList>
            <person name="Hosaka K."/>
        </authorList>
    </citation>
    <scope>NUCLEOTIDE SEQUENCE</scope>
    <source>
        <tissue evidence="2">Young leaves</tissue>
    </source>
</reference>
<evidence type="ECO:0000259" key="1">
    <source>
        <dbReference type="PROSITE" id="PS50878"/>
    </source>
</evidence>
<dbReference type="PANTHER" id="PTHR33116">
    <property type="entry name" value="REVERSE TRANSCRIPTASE ZINC-BINDING DOMAIN-CONTAINING PROTEIN-RELATED-RELATED"/>
    <property type="match status" value="1"/>
</dbReference>
<proteinExistence type="predicted"/>
<dbReference type="AlphaFoldDB" id="A0AAF0PT64"/>
<feature type="domain" description="Reverse transcriptase" evidence="1">
    <location>
        <begin position="1"/>
        <end position="185"/>
    </location>
</feature>
<sequence>MDWRFKSGKPGVLFKLDIEKVFDKVSWSYLINMLRRTGFEERWLRWIKFCISTVKYSVLVNRGLVGFFSPQRSIRQGDPISPFLFILVMERHSKMLQKSRQLHWIEGFKIVRNNGSQATVSHLLYADYTLVICGAERSQVIHLNLTLSVFEAISGIHMNMQNSTIFPVNEVANLEELAGLMGCNIGSFPFSYLGLPWIISPESFQGKHTELGCGKASGNFRAPLLRTLIWRQGMALLYDFGRTNDLYTSLQQSNLSPSVADRLKCGNQAGGIFSVKLSYQKMCSCNPMLDNWPWKLIWKAKIPPKVISFTWTVLNEECLTQDNLIKRKIQFTHRCYMRKVEAEIPGHLFTSDLWSMFLCIYGLKWITPHSLREAYLSWCLCSGGSRI</sequence>
<evidence type="ECO:0000313" key="3">
    <source>
        <dbReference type="Proteomes" id="UP001234989"/>
    </source>
</evidence>
<dbReference type="PANTHER" id="PTHR33116:SF85">
    <property type="entry name" value="REVERSE TRANSCRIPTASE ZINC-BINDING DOMAIN-CONTAINING PROTEIN"/>
    <property type="match status" value="1"/>
</dbReference>
<organism evidence="2 3">
    <name type="scientific">Solanum verrucosum</name>
    <dbReference type="NCBI Taxonomy" id="315347"/>
    <lineage>
        <taxon>Eukaryota</taxon>
        <taxon>Viridiplantae</taxon>
        <taxon>Streptophyta</taxon>
        <taxon>Embryophyta</taxon>
        <taxon>Tracheophyta</taxon>
        <taxon>Spermatophyta</taxon>
        <taxon>Magnoliopsida</taxon>
        <taxon>eudicotyledons</taxon>
        <taxon>Gunneridae</taxon>
        <taxon>Pentapetalae</taxon>
        <taxon>asterids</taxon>
        <taxon>lamiids</taxon>
        <taxon>Solanales</taxon>
        <taxon>Solanaceae</taxon>
        <taxon>Solanoideae</taxon>
        <taxon>Solaneae</taxon>
        <taxon>Solanum</taxon>
    </lineage>
</organism>
<accession>A0AAF0PT64</accession>
<dbReference type="EMBL" id="CP133612">
    <property type="protein sequence ID" value="WMV10649.1"/>
    <property type="molecule type" value="Genomic_DNA"/>
</dbReference>